<protein>
    <recommendedName>
        <fullName evidence="2">Resolvase</fullName>
    </recommendedName>
</protein>
<reference evidence="1" key="1">
    <citation type="submission" date="2024-06" db="EMBL/GenBank/DDBJ databases">
        <authorList>
            <person name="Mutai I.J."/>
            <person name="Gurusinghe A."/>
            <person name="Wang B."/>
            <person name="Clark M."/>
            <person name="Bhandare S.G."/>
        </authorList>
    </citation>
    <scope>NUCLEOTIDE SEQUENCE</scope>
</reference>
<evidence type="ECO:0000313" key="1">
    <source>
        <dbReference type="EMBL" id="XDJ01749.1"/>
    </source>
</evidence>
<evidence type="ECO:0008006" key="2">
    <source>
        <dbReference type="Google" id="ProtNLM"/>
    </source>
</evidence>
<name>A0AB39C5H8_9VIRU</name>
<accession>A0AB39C5H8</accession>
<sequence>MKIGVMMAGEFLMIYDAIDVNKIKKLSNLSDEAIKSSLANEFLELVSGFNNISKKKFKREFAEFLFEKGVNEKDILKITNLSKTTIWRIMNENKKN</sequence>
<proteinExistence type="predicted"/>
<dbReference type="EMBL" id="PP935708">
    <property type="protein sequence ID" value="XDJ01749.1"/>
    <property type="molecule type" value="Genomic_DNA"/>
</dbReference>
<organism evidence="1">
    <name type="scientific">Campylobacter phage vB_CJ12660_3PH123</name>
    <dbReference type="NCBI Taxonomy" id="3236702"/>
    <lineage>
        <taxon>Viruses</taxon>
    </lineage>
</organism>